<evidence type="ECO:0000256" key="1">
    <source>
        <dbReference type="ARBA" id="ARBA00008950"/>
    </source>
</evidence>
<dbReference type="EC" id="3.1.4.-" evidence="2"/>
<dbReference type="NCBIfam" id="NF006988">
    <property type="entry name" value="PRK09453.1"/>
    <property type="match status" value="1"/>
</dbReference>
<dbReference type="InterPro" id="IPR024654">
    <property type="entry name" value="Calcineurin-like_PHP_lpxH"/>
</dbReference>
<organism evidence="4 5">
    <name type="scientific">Candidatus Desulfovibrio intestinipullorum</name>
    <dbReference type="NCBI Taxonomy" id="2838536"/>
    <lineage>
        <taxon>Bacteria</taxon>
        <taxon>Pseudomonadati</taxon>
        <taxon>Thermodesulfobacteriota</taxon>
        <taxon>Desulfovibrionia</taxon>
        <taxon>Desulfovibrionales</taxon>
        <taxon>Desulfovibrionaceae</taxon>
        <taxon>Desulfovibrio</taxon>
    </lineage>
</organism>
<comment type="caution">
    <text evidence="4">The sequence shown here is derived from an EMBL/GenBank/DDBJ whole genome shotgun (WGS) entry which is preliminary data.</text>
</comment>
<evidence type="ECO:0000313" key="5">
    <source>
        <dbReference type="Proteomes" id="UP000886752"/>
    </source>
</evidence>
<dbReference type="InterPro" id="IPR029052">
    <property type="entry name" value="Metallo-depent_PP-like"/>
</dbReference>
<dbReference type="NCBIfam" id="TIGR00040">
    <property type="entry name" value="yfcE"/>
    <property type="match status" value="1"/>
</dbReference>
<dbReference type="InterPro" id="IPR000979">
    <property type="entry name" value="Phosphodiesterase_MJ0936/Vps29"/>
</dbReference>
<dbReference type="GO" id="GO:0046872">
    <property type="term" value="F:metal ion binding"/>
    <property type="evidence" value="ECO:0007669"/>
    <property type="project" value="UniProtKB-KW"/>
</dbReference>
<name>A0A9D1PWJ1_9BACT</name>
<accession>A0A9D1PWJ1</accession>
<dbReference type="GO" id="GO:0016787">
    <property type="term" value="F:hydrolase activity"/>
    <property type="evidence" value="ECO:0007669"/>
    <property type="project" value="UniProtKB-UniRule"/>
</dbReference>
<dbReference type="SUPFAM" id="SSF56300">
    <property type="entry name" value="Metallo-dependent phosphatases"/>
    <property type="match status" value="1"/>
</dbReference>
<feature type="domain" description="Calcineurin-like phosphoesterase" evidence="3">
    <location>
        <begin position="1"/>
        <end position="163"/>
    </location>
</feature>
<protein>
    <recommendedName>
        <fullName evidence="2">Phosphoesterase</fullName>
        <ecNumber evidence="2">3.1.4.-</ecNumber>
    </recommendedName>
</protein>
<evidence type="ECO:0000313" key="4">
    <source>
        <dbReference type="EMBL" id="HIW00386.1"/>
    </source>
</evidence>
<evidence type="ECO:0000259" key="3">
    <source>
        <dbReference type="Pfam" id="PF12850"/>
    </source>
</evidence>
<gene>
    <name evidence="4" type="primary">yfcE</name>
    <name evidence="4" type="ORF">H9894_04280</name>
</gene>
<keyword evidence="2" id="KW-0479">Metal-binding</keyword>
<dbReference type="EMBL" id="DXHV01000045">
    <property type="protein sequence ID" value="HIW00386.1"/>
    <property type="molecule type" value="Genomic_DNA"/>
</dbReference>
<proteinExistence type="inferred from homology"/>
<dbReference type="AlphaFoldDB" id="A0A9D1PWJ1"/>
<sequence length="186" mass="20753">MRMLIASDLHGSSESLEFLLRKVEELQPDHVVLLGDLLYHGPRNCLPKYYAPKGMPDNFARLMEKTQVIAVRGNCDAEVDLFVLPFPMPDSTWIVDGPRQIYASHGHRIPEYPPMPGFEKGTIFLRGHTHVPRAEALEGFHFWNPGSITLPKQGFPRSYAVLDNGRFTVLSVDGAVLAEETVGAAQ</sequence>
<dbReference type="Proteomes" id="UP000886752">
    <property type="component" value="Unassembled WGS sequence"/>
</dbReference>
<comment type="similarity">
    <text evidence="1 2">Belongs to the metallophosphoesterase superfamily. YfcE family.</text>
</comment>
<reference evidence="4" key="2">
    <citation type="submission" date="2021-04" db="EMBL/GenBank/DDBJ databases">
        <authorList>
            <person name="Gilroy R."/>
        </authorList>
    </citation>
    <scope>NUCLEOTIDE SEQUENCE</scope>
    <source>
        <strain evidence="4">ChiHecec2B26-446</strain>
    </source>
</reference>
<dbReference type="PANTHER" id="PTHR11124">
    <property type="entry name" value="VACUOLAR SORTING PROTEIN VPS29"/>
    <property type="match status" value="1"/>
</dbReference>
<comment type="cofactor">
    <cofactor evidence="2">
        <name>a divalent metal cation</name>
        <dbReference type="ChEBI" id="CHEBI:60240"/>
    </cofactor>
</comment>
<reference evidence="4" key="1">
    <citation type="journal article" date="2021" name="PeerJ">
        <title>Extensive microbial diversity within the chicken gut microbiome revealed by metagenomics and culture.</title>
        <authorList>
            <person name="Gilroy R."/>
            <person name="Ravi A."/>
            <person name="Getino M."/>
            <person name="Pursley I."/>
            <person name="Horton D.L."/>
            <person name="Alikhan N.F."/>
            <person name="Baker D."/>
            <person name="Gharbi K."/>
            <person name="Hall N."/>
            <person name="Watson M."/>
            <person name="Adriaenssens E.M."/>
            <person name="Foster-Nyarko E."/>
            <person name="Jarju S."/>
            <person name="Secka A."/>
            <person name="Antonio M."/>
            <person name="Oren A."/>
            <person name="Chaudhuri R.R."/>
            <person name="La Ragione R."/>
            <person name="Hildebrand F."/>
            <person name="Pallen M.J."/>
        </authorList>
    </citation>
    <scope>NUCLEOTIDE SEQUENCE</scope>
    <source>
        <strain evidence="4">ChiHecec2B26-446</strain>
    </source>
</reference>
<dbReference type="Pfam" id="PF12850">
    <property type="entry name" value="Metallophos_2"/>
    <property type="match status" value="1"/>
</dbReference>
<keyword evidence="4" id="KW-0378">Hydrolase</keyword>
<evidence type="ECO:0000256" key="2">
    <source>
        <dbReference type="RuleBase" id="RU362039"/>
    </source>
</evidence>
<dbReference type="Gene3D" id="3.60.21.10">
    <property type="match status" value="1"/>
</dbReference>